<dbReference type="AlphaFoldDB" id="A0A316HC28"/>
<dbReference type="EMBL" id="QGHA01000004">
    <property type="protein sequence ID" value="PWK77843.1"/>
    <property type="molecule type" value="Genomic_DNA"/>
</dbReference>
<evidence type="ECO:0000313" key="4">
    <source>
        <dbReference type="Proteomes" id="UP000245678"/>
    </source>
</evidence>
<dbReference type="SUPFAM" id="SSF52172">
    <property type="entry name" value="CheY-like"/>
    <property type="match status" value="1"/>
</dbReference>
<comment type="caution">
    <text evidence="3">The sequence shown here is derived from an EMBL/GenBank/DDBJ whole genome shotgun (WGS) entry which is preliminary data.</text>
</comment>
<dbReference type="GO" id="GO:0000160">
    <property type="term" value="P:phosphorelay signal transduction system"/>
    <property type="evidence" value="ECO:0007669"/>
    <property type="project" value="InterPro"/>
</dbReference>
<proteinExistence type="predicted"/>
<dbReference type="PANTHER" id="PTHR44520:SF2">
    <property type="entry name" value="RESPONSE REGULATOR RCP1"/>
    <property type="match status" value="1"/>
</dbReference>
<dbReference type="Gene3D" id="3.40.50.2300">
    <property type="match status" value="1"/>
</dbReference>
<feature type="modified residue" description="4-aspartylphosphate" evidence="1">
    <location>
        <position position="65"/>
    </location>
</feature>
<evidence type="ECO:0000259" key="2">
    <source>
        <dbReference type="PROSITE" id="PS50110"/>
    </source>
</evidence>
<organism evidence="3 4">
    <name type="scientific">Mucilaginibacter oryzae</name>
    <dbReference type="NCBI Taxonomy" id="468058"/>
    <lineage>
        <taxon>Bacteria</taxon>
        <taxon>Pseudomonadati</taxon>
        <taxon>Bacteroidota</taxon>
        <taxon>Sphingobacteriia</taxon>
        <taxon>Sphingobacteriales</taxon>
        <taxon>Sphingobacteriaceae</taxon>
        <taxon>Mucilaginibacter</taxon>
    </lineage>
</organism>
<protein>
    <submittedName>
        <fullName evidence="3">Response regulator receiver domain-containing protein</fullName>
    </submittedName>
</protein>
<dbReference type="RefSeq" id="WP_245927911.1">
    <property type="nucleotide sequence ID" value="NZ_QGHA01000004.1"/>
</dbReference>
<sequence>MMEEEHPISTWIVDDDPIYVYGIRKLMSFRGANALVSHFPNGQEAISQLKNLSDEYQLPDMILLDINMPTMDGWEFMNEFAEIRPRLGKEITVYMVSSSVDLNDIHRAKNIPEVTDYIFKPVKGTHLTEIFNIAQNRVNERLKKYGT</sequence>
<dbReference type="InterPro" id="IPR052893">
    <property type="entry name" value="TCS_response_regulator"/>
</dbReference>
<dbReference type="InterPro" id="IPR001789">
    <property type="entry name" value="Sig_transdc_resp-reg_receiver"/>
</dbReference>
<feature type="domain" description="Response regulatory" evidence="2">
    <location>
        <begin position="9"/>
        <end position="135"/>
    </location>
</feature>
<dbReference type="Pfam" id="PF00072">
    <property type="entry name" value="Response_reg"/>
    <property type="match status" value="1"/>
</dbReference>
<evidence type="ECO:0000313" key="3">
    <source>
        <dbReference type="EMBL" id="PWK77843.1"/>
    </source>
</evidence>
<dbReference type="PANTHER" id="PTHR44520">
    <property type="entry name" value="RESPONSE REGULATOR RCP1-RELATED"/>
    <property type="match status" value="1"/>
</dbReference>
<keyword evidence="4" id="KW-1185">Reference proteome</keyword>
<accession>A0A316HC28</accession>
<dbReference type="CDD" id="cd00156">
    <property type="entry name" value="REC"/>
    <property type="match status" value="1"/>
</dbReference>
<keyword evidence="1" id="KW-0597">Phosphoprotein</keyword>
<dbReference type="Proteomes" id="UP000245678">
    <property type="component" value="Unassembled WGS sequence"/>
</dbReference>
<name>A0A316HC28_9SPHI</name>
<dbReference type="PROSITE" id="PS50110">
    <property type="entry name" value="RESPONSE_REGULATORY"/>
    <property type="match status" value="1"/>
</dbReference>
<gene>
    <name evidence="3" type="ORF">LX99_02728</name>
</gene>
<reference evidence="3 4" key="1">
    <citation type="submission" date="2018-05" db="EMBL/GenBank/DDBJ databases">
        <title>Genomic Encyclopedia of Archaeal and Bacterial Type Strains, Phase II (KMG-II): from individual species to whole genera.</title>
        <authorList>
            <person name="Goeker M."/>
        </authorList>
    </citation>
    <scope>NUCLEOTIDE SEQUENCE [LARGE SCALE GENOMIC DNA]</scope>
    <source>
        <strain evidence="3 4">DSM 19975</strain>
    </source>
</reference>
<dbReference type="InterPro" id="IPR011006">
    <property type="entry name" value="CheY-like_superfamily"/>
</dbReference>
<dbReference type="SMART" id="SM00448">
    <property type="entry name" value="REC"/>
    <property type="match status" value="1"/>
</dbReference>
<evidence type="ECO:0000256" key="1">
    <source>
        <dbReference type="PROSITE-ProRule" id="PRU00169"/>
    </source>
</evidence>